<keyword evidence="5" id="KW-0732">Signal</keyword>
<dbReference type="InterPro" id="IPR052764">
    <property type="entry name" value="GH20_Enzymes"/>
</dbReference>
<dbReference type="Pfam" id="PF00728">
    <property type="entry name" value="Glyco_hydro_20"/>
    <property type="match status" value="1"/>
</dbReference>
<dbReference type="InterPro" id="IPR017853">
    <property type="entry name" value="GH"/>
</dbReference>
<dbReference type="EMBL" id="QRKD01000001">
    <property type="protein sequence ID" value="RHH94702.1"/>
    <property type="molecule type" value="Genomic_DNA"/>
</dbReference>
<reference evidence="9 11" key="2">
    <citation type="submission" date="2018-08" db="EMBL/GenBank/DDBJ databases">
        <title>A genome reference for cultivated species of the human gut microbiota.</title>
        <authorList>
            <person name="Zou Y."/>
            <person name="Xue W."/>
            <person name="Luo G."/>
        </authorList>
    </citation>
    <scope>NUCLEOTIDE SEQUENCE [LARGE SCALE GENOMIC DNA]</scope>
    <source>
        <strain evidence="9 11">AM16-49B</strain>
    </source>
</reference>
<dbReference type="AlphaFoldDB" id="A0A174P9Z9"/>
<name>A0A174P9Z9_9BACE</name>
<comment type="similarity">
    <text evidence="1">Belongs to the glycosyl hydrolase 20 family.</text>
</comment>
<evidence type="ECO:0000313" key="11">
    <source>
        <dbReference type="Proteomes" id="UP000283512"/>
    </source>
</evidence>
<evidence type="ECO:0000256" key="3">
    <source>
        <dbReference type="ARBA" id="ARBA00023295"/>
    </source>
</evidence>
<accession>A0A174P9Z9</accession>
<evidence type="ECO:0000256" key="5">
    <source>
        <dbReference type="SAM" id="SignalP"/>
    </source>
</evidence>
<dbReference type="EC" id="3.2.1.52" evidence="8"/>
<evidence type="ECO:0000313" key="10">
    <source>
        <dbReference type="Proteomes" id="UP000095657"/>
    </source>
</evidence>
<organism evidence="8 10">
    <name type="scientific">Bacteroides caccae</name>
    <dbReference type="NCBI Taxonomy" id="47678"/>
    <lineage>
        <taxon>Bacteria</taxon>
        <taxon>Pseudomonadati</taxon>
        <taxon>Bacteroidota</taxon>
        <taxon>Bacteroidia</taxon>
        <taxon>Bacteroidales</taxon>
        <taxon>Bacteroidaceae</taxon>
        <taxon>Bacteroides</taxon>
    </lineage>
</organism>
<dbReference type="PRINTS" id="PR00738">
    <property type="entry name" value="GLHYDRLASE20"/>
</dbReference>
<dbReference type="STRING" id="47678.ERS852494_02592"/>
<dbReference type="Pfam" id="PF02838">
    <property type="entry name" value="Glyco_hydro_20b"/>
    <property type="match status" value="1"/>
</dbReference>
<reference evidence="8 10" key="1">
    <citation type="submission" date="2015-09" db="EMBL/GenBank/DDBJ databases">
        <authorList>
            <consortium name="Pathogen Informatics"/>
        </authorList>
    </citation>
    <scope>NUCLEOTIDE SEQUENCE [LARGE SCALE GENOMIC DNA]</scope>
    <source>
        <strain evidence="8 10">2789STDY5834880</strain>
    </source>
</reference>
<dbReference type="SUPFAM" id="SSF55545">
    <property type="entry name" value="beta-N-acetylhexosaminidase-like domain"/>
    <property type="match status" value="1"/>
</dbReference>
<dbReference type="InterPro" id="IPR013320">
    <property type="entry name" value="ConA-like_dom_sf"/>
</dbReference>
<gene>
    <name evidence="8" type="primary">exo I_6</name>
    <name evidence="9" type="ORF">DW190_00060</name>
    <name evidence="8" type="ORF">ERS852494_02592</name>
</gene>
<dbReference type="PANTHER" id="PTHR43678">
    <property type="entry name" value="PUTATIVE (AFU_ORTHOLOGUE AFUA_2G00640)-RELATED"/>
    <property type="match status" value="1"/>
</dbReference>
<protein>
    <submittedName>
        <fullName evidence="8">Glycoside hydrolase</fullName>
        <ecNumber evidence="8">3.2.1.52</ecNumber>
    </submittedName>
</protein>
<keyword evidence="3 8" id="KW-0326">Glycosidase</keyword>
<dbReference type="PANTHER" id="PTHR43678:SF1">
    <property type="entry name" value="BETA-N-ACETYLHEXOSAMINIDASE"/>
    <property type="match status" value="1"/>
</dbReference>
<dbReference type="InterPro" id="IPR025705">
    <property type="entry name" value="Beta_hexosaminidase_sua/sub"/>
</dbReference>
<evidence type="ECO:0000256" key="1">
    <source>
        <dbReference type="ARBA" id="ARBA00006285"/>
    </source>
</evidence>
<feature type="domain" description="Glycoside hydrolase family 20 catalytic" evidence="6">
    <location>
        <begin position="153"/>
        <end position="469"/>
    </location>
</feature>
<dbReference type="SUPFAM" id="SSF49899">
    <property type="entry name" value="Concanavalin A-like lectins/glucanases"/>
    <property type="match status" value="1"/>
</dbReference>
<dbReference type="SUPFAM" id="SSF51445">
    <property type="entry name" value="(Trans)glycosidases"/>
    <property type="match status" value="1"/>
</dbReference>
<evidence type="ECO:0000313" key="8">
    <source>
        <dbReference type="EMBL" id="CUP57814.1"/>
    </source>
</evidence>
<dbReference type="GO" id="GO:0004563">
    <property type="term" value="F:beta-N-acetylhexosaminidase activity"/>
    <property type="evidence" value="ECO:0007669"/>
    <property type="project" value="UniProtKB-EC"/>
</dbReference>
<dbReference type="Gene3D" id="3.20.20.80">
    <property type="entry name" value="Glycosidases"/>
    <property type="match status" value="1"/>
</dbReference>
<evidence type="ECO:0000313" key="9">
    <source>
        <dbReference type="EMBL" id="RHH94702.1"/>
    </source>
</evidence>
<evidence type="ECO:0000259" key="6">
    <source>
        <dbReference type="Pfam" id="PF00728"/>
    </source>
</evidence>
<dbReference type="RefSeq" id="WP_022043110.1">
    <property type="nucleotide sequence ID" value="NZ_CAXSLD010000001.1"/>
</dbReference>
<dbReference type="GO" id="GO:0005975">
    <property type="term" value="P:carbohydrate metabolic process"/>
    <property type="evidence" value="ECO:0007669"/>
    <property type="project" value="InterPro"/>
</dbReference>
<keyword evidence="2 8" id="KW-0378">Hydrolase</keyword>
<sequence length="662" mass="75611">MKSPLIIVCCLLMVCVFATAQEPCPQVIPALQQWKGGKGELALPAEGSIVLSPADEATLSPTAQILAQDLKELFGWNYVIKTGKPAGKDICLSLSKPDKELGEEGYTLTVNRYAGIAAPTGQGVFWGTRTLLQILHNEQGKLPKGTARDYPLFPNRGFMLDVARKFFTMDYLKQYVKILSFYKMNEFQIHLNDNGFPQFFGDDWNRTYAAFRLESERFPGLTAKDGSYSKQEFIDLQRMGLEYGVRIIPEIDIPAHSLAFAHYKPEIASRKYGMDHLDLYKKETYQFVDSLLDEYLSGDNPVFIGDLHIGTDEYNKKEAEQYRYFTDRYLKFVEKYGKNVRMWGGLKWLPGKTPVKAEGVTVNAWSYDWVDPVVSLQEGYKLINTCDTYLYIVPAAGYYRDFLDHQWIYEKWSPWIMNRKQTLPEGTPGVLGGMFAVWNDKCGNGISEQDVHLRSFPAMQVLAEKLWKGENKNVTYEAFAKLCKTTPEAPGINLLGKVPAETALTEAGKELSFNGKEAVSTPLQEVGYPYSVEFQLCPEKTNPISSILFQGPHSVVYTNWENTRRIAFSRDGYTFVFNSYRLPADQWTTIRIEGDYKGTSLYINGALQERLEGRTMQVYRKEYDRMEHMTYQETLIFPLQQIGDSRNGFKGKLKNILVRQQH</sequence>
<evidence type="ECO:0000256" key="4">
    <source>
        <dbReference type="PIRSR" id="PIRSR625705-1"/>
    </source>
</evidence>
<dbReference type="InterPro" id="IPR029018">
    <property type="entry name" value="Hex-like_dom2"/>
</dbReference>
<dbReference type="EMBL" id="CZAI01000005">
    <property type="protein sequence ID" value="CUP57814.1"/>
    <property type="molecule type" value="Genomic_DNA"/>
</dbReference>
<dbReference type="InterPro" id="IPR015882">
    <property type="entry name" value="HEX_bac_N"/>
</dbReference>
<dbReference type="InterPro" id="IPR015883">
    <property type="entry name" value="Glyco_hydro_20_cat"/>
</dbReference>
<dbReference type="Proteomes" id="UP000283512">
    <property type="component" value="Unassembled WGS sequence"/>
</dbReference>
<feature type="active site" description="Proton donor" evidence="4">
    <location>
        <position position="313"/>
    </location>
</feature>
<feature type="signal peptide" evidence="5">
    <location>
        <begin position="1"/>
        <end position="20"/>
    </location>
</feature>
<proteinExistence type="inferred from homology"/>
<dbReference type="Gene3D" id="3.30.379.10">
    <property type="entry name" value="Chitobiase/beta-hexosaminidase domain 2-like"/>
    <property type="match status" value="1"/>
</dbReference>
<evidence type="ECO:0000259" key="7">
    <source>
        <dbReference type="Pfam" id="PF02838"/>
    </source>
</evidence>
<feature type="chain" id="PRO_5041795284" evidence="5">
    <location>
        <begin position="21"/>
        <end position="662"/>
    </location>
</feature>
<dbReference type="CDD" id="cd06564">
    <property type="entry name" value="GH20_DspB_LnbB-like"/>
    <property type="match status" value="1"/>
</dbReference>
<feature type="domain" description="Beta-hexosaminidase bacterial type N-terminal" evidence="7">
    <location>
        <begin position="25"/>
        <end position="150"/>
    </location>
</feature>
<evidence type="ECO:0000256" key="2">
    <source>
        <dbReference type="ARBA" id="ARBA00022801"/>
    </source>
</evidence>
<dbReference type="Proteomes" id="UP000095657">
    <property type="component" value="Unassembled WGS sequence"/>
</dbReference>